<evidence type="ECO:0000313" key="2">
    <source>
        <dbReference type="Proteomes" id="UP000236291"/>
    </source>
</evidence>
<name>A0A2K3JQT9_TRIPR</name>
<proteinExistence type="predicted"/>
<dbReference type="AlphaFoldDB" id="A0A2K3JQT9"/>
<comment type="caution">
    <text evidence="1">The sequence shown here is derived from an EMBL/GenBank/DDBJ whole genome shotgun (WGS) entry which is preliminary data.</text>
</comment>
<feature type="non-terminal residue" evidence="1">
    <location>
        <position position="28"/>
    </location>
</feature>
<dbReference type="EMBL" id="ASHM01119436">
    <property type="protein sequence ID" value="PNX56400.1"/>
    <property type="molecule type" value="Genomic_DNA"/>
</dbReference>
<accession>A0A2K3JQT9</accession>
<evidence type="ECO:0000313" key="1">
    <source>
        <dbReference type="EMBL" id="PNX56400.1"/>
    </source>
</evidence>
<organism evidence="1 2">
    <name type="scientific">Trifolium pratense</name>
    <name type="common">Red clover</name>
    <dbReference type="NCBI Taxonomy" id="57577"/>
    <lineage>
        <taxon>Eukaryota</taxon>
        <taxon>Viridiplantae</taxon>
        <taxon>Streptophyta</taxon>
        <taxon>Embryophyta</taxon>
        <taxon>Tracheophyta</taxon>
        <taxon>Spermatophyta</taxon>
        <taxon>Magnoliopsida</taxon>
        <taxon>eudicotyledons</taxon>
        <taxon>Gunneridae</taxon>
        <taxon>Pentapetalae</taxon>
        <taxon>rosids</taxon>
        <taxon>fabids</taxon>
        <taxon>Fabales</taxon>
        <taxon>Fabaceae</taxon>
        <taxon>Papilionoideae</taxon>
        <taxon>50 kb inversion clade</taxon>
        <taxon>NPAAA clade</taxon>
        <taxon>Hologalegina</taxon>
        <taxon>IRL clade</taxon>
        <taxon>Trifolieae</taxon>
        <taxon>Trifolium</taxon>
    </lineage>
</organism>
<reference evidence="1 2" key="2">
    <citation type="journal article" date="2017" name="Front. Plant Sci.">
        <title>Gene Classification and Mining of Molecular Markers Useful in Red Clover (Trifolium pratense) Breeding.</title>
        <authorList>
            <person name="Istvanek J."/>
            <person name="Dluhosova J."/>
            <person name="Dluhos P."/>
            <person name="Patkova L."/>
            <person name="Nedelnik J."/>
            <person name="Repkova J."/>
        </authorList>
    </citation>
    <scope>NUCLEOTIDE SEQUENCE [LARGE SCALE GENOMIC DNA]</scope>
    <source>
        <strain evidence="2">cv. Tatra</strain>
        <tissue evidence="1">Young leaves</tissue>
    </source>
</reference>
<dbReference type="Proteomes" id="UP000236291">
    <property type="component" value="Unassembled WGS sequence"/>
</dbReference>
<gene>
    <name evidence="1" type="ORF">L195_g058188</name>
</gene>
<reference evidence="1 2" key="1">
    <citation type="journal article" date="2014" name="Am. J. Bot.">
        <title>Genome assembly and annotation for red clover (Trifolium pratense; Fabaceae).</title>
        <authorList>
            <person name="Istvanek J."/>
            <person name="Jaros M."/>
            <person name="Krenek A."/>
            <person name="Repkova J."/>
        </authorList>
    </citation>
    <scope>NUCLEOTIDE SEQUENCE [LARGE SCALE GENOMIC DNA]</scope>
    <source>
        <strain evidence="2">cv. Tatra</strain>
        <tissue evidence="1">Young leaves</tissue>
    </source>
</reference>
<protein>
    <submittedName>
        <fullName evidence="1">Uncharacterized protein</fullName>
    </submittedName>
</protein>
<sequence>MQLLDAWVQANSNNMLTSNSADMAATEH</sequence>